<keyword evidence="2" id="KW-1185">Reference proteome</keyword>
<evidence type="ECO:0000313" key="2">
    <source>
        <dbReference type="Proteomes" id="UP000316968"/>
    </source>
</evidence>
<dbReference type="AlphaFoldDB" id="A0A4Y6UZ88"/>
<accession>A0A4Y6UZ88</accession>
<reference evidence="1 2" key="1">
    <citation type="submission" date="2019-06" db="EMBL/GenBank/DDBJ databases">
        <title>Saccharibacillus brassicae sp. nov., an endophytic bacterium isolated from Chinese cabbage seeds (Brassica pekinensis).</title>
        <authorList>
            <person name="Jiang L."/>
            <person name="Lee J."/>
            <person name="Kim S.W."/>
        </authorList>
    </citation>
    <scope>NUCLEOTIDE SEQUENCE [LARGE SCALE GENOMIC DNA]</scope>
    <source>
        <strain evidence="2">KCTC 43072 / ATSA2</strain>
    </source>
</reference>
<dbReference type="EMBL" id="CP041217">
    <property type="protein sequence ID" value="QDH21736.1"/>
    <property type="molecule type" value="Genomic_DNA"/>
</dbReference>
<organism evidence="1 2">
    <name type="scientific">Saccharibacillus brassicae</name>
    <dbReference type="NCBI Taxonomy" id="2583377"/>
    <lineage>
        <taxon>Bacteria</taxon>
        <taxon>Bacillati</taxon>
        <taxon>Bacillota</taxon>
        <taxon>Bacilli</taxon>
        <taxon>Bacillales</taxon>
        <taxon>Paenibacillaceae</taxon>
        <taxon>Saccharibacillus</taxon>
    </lineage>
</organism>
<sequence>MLRKFVPLLLGAVIGLLVGWREVRLFEEGSGEIKAIRGAAGAFGAWTPVIVLAADPGAGYRQSFRSGMQSARRMDRADPGRAHG</sequence>
<proteinExistence type="predicted"/>
<dbReference type="RefSeq" id="WP_141448280.1">
    <property type="nucleotide sequence ID" value="NZ_CP041217.1"/>
</dbReference>
<gene>
    <name evidence="1" type="ORF">FFV09_13290</name>
</gene>
<name>A0A4Y6UZ88_SACBS</name>
<evidence type="ECO:0000313" key="1">
    <source>
        <dbReference type="EMBL" id="QDH21736.1"/>
    </source>
</evidence>
<dbReference type="Proteomes" id="UP000316968">
    <property type="component" value="Chromosome"/>
</dbReference>
<protein>
    <submittedName>
        <fullName evidence="1">Uncharacterized protein</fullName>
    </submittedName>
</protein>
<dbReference type="KEGG" id="saca:FFV09_13290"/>